<reference evidence="2" key="1">
    <citation type="journal article" date="2017" name="bioRxiv">
        <title>Conservation of a gene cluster reveals novel cercosporin biosynthetic mechanisms and extends production to the genus Colletotrichum.</title>
        <authorList>
            <person name="de Jonge R."/>
            <person name="Ebert M.K."/>
            <person name="Huitt-Roehl C.R."/>
            <person name="Pal P."/>
            <person name="Suttle J.C."/>
            <person name="Spanner R.E."/>
            <person name="Neubauer J.D."/>
            <person name="Jurick W.M.II."/>
            <person name="Stott K.A."/>
            <person name="Secor G.A."/>
            <person name="Thomma B.P.H.J."/>
            <person name="Van de Peer Y."/>
            <person name="Townsend C.A."/>
            <person name="Bolton M.D."/>
        </authorList>
    </citation>
    <scope>NUCLEOTIDE SEQUENCE [LARGE SCALE GENOMIC DNA]</scope>
    <source>
        <strain evidence="2">CBS538.71</strain>
    </source>
</reference>
<dbReference type="EMBL" id="PNEN01001751">
    <property type="protein sequence ID" value="PPJ51516.1"/>
    <property type="molecule type" value="Genomic_DNA"/>
</dbReference>
<name>A0A2S6BVK6_9PEZI</name>
<dbReference type="Proteomes" id="UP000237631">
    <property type="component" value="Unassembled WGS sequence"/>
</dbReference>
<evidence type="ECO:0000313" key="2">
    <source>
        <dbReference type="Proteomes" id="UP000237631"/>
    </source>
</evidence>
<dbReference type="OrthoDB" id="10387086at2759"/>
<protein>
    <submittedName>
        <fullName evidence="1">Uncharacterized protein</fullName>
    </submittedName>
</protein>
<sequence length="267" mass="30783">MNQIKALTTTYDHAGPRDVPFKFATQDLKGKQLLKMENTASRLSVQLWEVTNPDSITYSVIREYVEVYDYGVHIWNIGCEAARKGLQIQGESQAGRTAREAERNQSLAAIDDHTDCMVTKVEAITESYRPRLDGNFNRFRIHANKEIARLQLLRDKFSTRSDSCRLLAAGEQPDAIKLPDKYLHPTERKDIMNKKFEDIWYQFLAPLRPAVDPMLVMVQENNVDNSNLPLRYVNKYWAYGTDVAYRSWIAPNTGYKEIPIRVANDHL</sequence>
<accession>A0A2S6BVK6</accession>
<comment type="caution">
    <text evidence="1">The sequence shown here is derived from an EMBL/GenBank/DDBJ whole genome shotgun (WGS) entry which is preliminary data.</text>
</comment>
<organism evidence="1 2">
    <name type="scientific">Cercospora berteroae</name>
    <dbReference type="NCBI Taxonomy" id="357750"/>
    <lineage>
        <taxon>Eukaryota</taxon>
        <taxon>Fungi</taxon>
        <taxon>Dikarya</taxon>
        <taxon>Ascomycota</taxon>
        <taxon>Pezizomycotina</taxon>
        <taxon>Dothideomycetes</taxon>
        <taxon>Dothideomycetidae</taxon>
        <taxon>Mycosphaerellales</taxon>
        <taxon>Mycosphaerellaceae</taxon>
        <taxon>Cercospora</taxon>
    </lineage>
</organism>
<evidence type="ECO:0000313" key="1">
    <source>
        <dbReference type="EMBL" id="PPJ51516.1"/>
    </source>
</evidence>
<dbReference type="AlphaFoldDB" id="A0A2S6BVK6"/>
<keyword evidence="2" id="KW-1185">Reference proteome</keyword>
<gene>
    <name evidence="1" type="ORF">CBER1_07980</name>
</gene>
<proteinExistence type="predicted"/>